<dbReference type="EMBL" id="JBJGEB010000006">
    <property type="protein sequence ID" value="MFK7642272.1"/>
    <property type="molecule type" value="Genomic_DNA"/>
</dbReference>
<feature type="transmembrane region" description="Helical" evidence="13">
    <location>
        <begin position="36"/>
        <end position="56"/>
    </location>
</feature>
<dbReference type="RefSeq" id="WP_308023207.1">
    <property type="nucleotide sequence ID" value="NZ_CAUJQB010000077.1"/>
</dbReference>
<evidence type="ECO:0000256" key="12">
    <source>
        <dbReference type="SAM" id="Coils"/>
    </source>
</evidence>
<keyword evidence="10" id="KW-0625">Polysaccharide transport</keyword>
<evidence type="ECO:0000256" key="1">
    <source>
        <dbReference type="ARBA" id="ARBA00004429"/>
    </source>
</evidence>
<evidence type="ECO:0000256" key="9">
    <source>
        <dbReference type="ARBA" id="ARBA00022989"/>
    </source>
</evidence>
<evidence type="ECO:0000256" key="13">
    <source>
        <dbReference type="SAM" id="Phobius"/>
    </source>
</evidence>
<evidence type="ECO:0000256" key="6">
    <source>
        <dbReference type="ARBA" id="ARBA00022597"/>
    </source>
</evidence>
<feature type="coiled-coil region" evidence="12">
    <location>
        <begin position="202"/>
        <end position="229"/>
    </location>
</feature>
<evidence type="ECO:0000313" key="15">
    <source>
        <dbReference type="Proteomes" id="UP001621964"/>
    </source>
</evidence>
<keyword evidence="15" id="KW-1185">Reference proteome</keyword>
<comment type="caution">
    <text evidence="14">The sequence shown here is derived from an EMBL/GenBank/DDBJ whole genome shotgun (WGS) entry which is preliminary data.</text>
</comment>
<keyword evidence="7 13" id="KW-0812">Transmembrane</keyword>
<comment type="similarity">
    <text evidence="2">Belongs to the BexC/CtrB/KpsE family.</text>
</comment>
<gene>
    <name evidence="14" type="ORF">ACI43T_07135</name>
</gene>
<proteinExistence type="inferred from homology"/>
<evidence type="ECO:0000256" key="3">
    <source>
        <dbReference type="ARBA" id="ARBA00022448"/>
    </source>
</evidence>
<sequence>MSEQFPVAESEIKTEPALSNPLPNGKKSILRKISPLLWMTVIIPTVCSTVYFGLFASDQFTSQSSFVVRSPKSQSSLNGLGAILQGSGFSRSQDDIYTVQEYMQSRSALEALSKKMPVRKFYETKGDIFSRFNGFGFQGEDEAFYQYYKDKVAIHFDSISGISNLNVTSFDAGESQKINNALLKQGEVLINQLNERARKDTIRYAEEVVASAEEQVKEASAELTKFRISNGIFDLKAQSDVQMNLVSKLQDELIVIQTQLDQVKAVTPENPQIPGLIAREKSLRREITQQMKAISGGSESSLSNQAAEYQRVYLENELAEKQLAAAMTSLESAKAEADRQQLYLEVISQPNKPDLAHEPKRIYNIVATFIIGLIVYGIASLLSASIREHKN</sequence>
<keyword evidence="9 13" id="KW-1133">Transmembrane helix</keyword>
<evidence type="ECO:0000256" key="11">
    <source>
        <dbReference type="ARBA" id="ARBA00023136"/>
    </source>
</evidence>
<dbReference type="PANTHER" id="PTHR32309">
    <property type="entry name" value="TYROSINE-PROTEIN KINASE"/>
    <property type="match status" value="1"/>
</dbReference>
<name>A0ABW8Q658_9NEIS</name>
<keyword evidence="12" id="KW-0175">Coiled coil</keyword>
<evidence type="ECO:0000256" key="10">
    <source>
        <dbReference type="ARBA" id="ARBA00023047"/>
    </source>
</evidence>
<reference evidence="14 15" key="1">
    <citation type="submission" date="2024-11" db="EMBL/GenBank/DDBJ databases">
        <authorList>
            <person name="Mikucki A.G."/>
            <person name="Kahler C.M."/>
        </authorList>
    </citation>
    <scope>NUCLEOTIDE SEQUENCE [LARGE SCALE GENOMIC DNA]</scope>
    <source>
        <strain evidence="14 15">EXNM717</strain>
    </source>
</reference>
<dbReference type="Proteomes" id="UP001621964">
    <property type="component" value="Unassembled WGS sequence"/>
</dbReference>
<dbReference type="PANTHER" id="PTHR32309:SF13">
    <property type="entry name" value="FERRIC ENTEROBACTIN TRANSPORT PROTEIN FEPE"/>
    <property type="match status" value="1"/>
</dbReference>
<organism evidence="14 15">
    <name type="scientific">Neisseria oralis</name>
    <dbReference type="NCBI Taxonomy" id="1107316"/>
    <lineage>
        <taxon>Bacteria</taxon>
        <taxon>Pseudomonadati</taxon>
        <taxon>Pseudomonadota</taxon>
        <taxon>Betaproteobacteria</taxon>
        <taxon>Neisseriales</taxon>
        <taxon>Neisseriaceae</taxon>
        <taxon>Neisseria</taxon>
    </lineage>
</organism>
<evidence type="ECO:0000256" key="2">
    <source>
        <dbReference type="ARBA" id="ARBA00008436"/>
    </source>
</evidence>
<keyword evidence="4" id="KW-1003">Cell membrane</keyword>
<evidence type="ECO:0000256" key="8">
    <source>
        <dbReference type="ARBA" id="ARBA00022903"/>
    </source>
</evidence>
<comment type="subcellular location">
    <subcellularLocation>
        <location evidence="1">Cell inner membrane</location>
        <topology evidence="1">Multi-pass membrane protein</topology>
    </subcellularLocation>
</comment>
<protein>
    <submittedName>
        <fullName evidence="14">Capsule biosynthesis protein</fullName>
    </submittedName>
</protein>
<feature type="transmembrane region" description="Helical" evidence="13">
    <location>
        <begin position="362"/>
        <end position="382"/>
    </location>
</feature>
<evidence type="ECO:0000256" key="5">
    <source>
        <dbReference type="ARBA" id="ARBA00022519"/>
    </source>
</evidence>
<keyword evidence="5" id="KW-0997">Cell inner membrane</keyword>
<dbReference type="InterPro" id="IPR005705">
    <property type="entry name" value="BexC_CtrB_KpsE_VexD"/>
</dbReference>
<keyword evidence="6" id="KW-0762">Sugar transport</keyword>
<evidence type="ECO:0000256" key="4">
    <source>
        <dbReference type="ARBA" id="ARBA00022475"/>
    </source>
</evidence>
<keyword evidence="3" id="KW-0813">Transport</keyword>
<dbReference type="NCBIfam" id="TIGR01010">
    <property type="entry name" value="BexC_CtrB_KpsE"/>
    <property type="match status" value="1"/>
</dbReference>
<accession>A0ABW8Q658</accession>
<evidence type="ECO:0000256" key="7">
    <source>
        <dbReference type="ARBA" id="ARBA00022692"/>
    </source>
</evidence>
<keyword evidence="11 13" id="KW-0472">Membrane</keyword>
<keyword evidence="8" id="KW-0972">Capsule biogenesis/degradation</keyword>
<dbReference type="InterPro" id="IPR050445">
    <property type="entry name" value="Bact_polysacc_biosynth/exp"/>
</dbReference>
<evidence type="ECO:0000313" key="14">
    <source>
        <dbReference type="EMBL" id="MFK7642272.1"/>
    </source>
</evidence>